<dbReference type="PANTHER" id="PTHR42776">
    <property type="entry name" value="SERINE PEPTIDASE S9 FAMILY MEMBER"/>
    <property type="match status" value="1"/>
</dbReference>
<sequence>MKRILNFLLCLFLMQSYAQQSLSYQKPSDEILELADVELAPGVQIDSKGKNMVLLYRDQYKSIAELSETELRLAGLRINPVTNIGSRTNYITNLKVKKTTDKTAKQVKGLPENPRLSGFSWSPDESMIACLNTTSTGVEVWVLDIEQGSVKKLTDATVNANMGSTINWFKDNEHLLVKMLPKDRKPLINASEAVPTGPTISVSDGEKAQNRTYQDLLKTPNDEFNFEQLAHSEIVKVSTEGDVKPFLDSAMYRGISFSPDGNYVMVTKTKRPFSYLVTYSRFPYESIVYDTSGNMIEMVNEVPLDEVRPQGFMATRLGKRNMNWRADHPATLVWTEALDNGDPAVDAEFRDAVYQLTAPFNGTPELILKTKQRFSGIDWGNEEFAIAYDYWWNTRNTKTYTFNPSNPKQTPKVIYDRSYQDVYSDPGNFVSSKNKYGRYTLDMDGDKLYLMGDGYSENGQFPFVDEYNIKTNKTNRLYQSPYTNKLENLSSAIDMKKGEILVRIESPTEYPNYYIRNIKKKNDLTAITAFDNPFKSLENVEKRVISYKRDDGLDLEGTLYLPLNYENGKKYPMILWAYPREYKDKSSASQSTTNPNEFVYPYWGSPIYWVTKGYVVLDDAAFPIVGEGSEEPNDSFRTQLVANGKAAIDAVDNLGYIDRDKVAVGGHSYGAFMTANLLSHSDLFAAGIARSGAYNRTLTPFGFQSEERSYWEAPEVYYNMSPFMHADKMKTPLLLIHGVADNNSGTYPLQSERYFNALKGLGAPVRLVMLPKESHGYRAKESIMHMLWEQDQWLEKHVKNKAKKEEKIETTETIKD</sequence>
<evidence type="ECO:0000313" key="5">
    <source>
        <dbReference type="Proteomes" id="UP000216840"/>
    </source>
</evidence>
<dbReference type="InterPro" id="IPR029058">
    <property type="entry name" value="AB_hydrolase_fold"/>
</dbReference>
<dbReference type="GO" id="GO:0006508">
    <property type="term" value="P:proteolysis"/>
    <property type="evidence" value="ECO:0007669"/>
    <property type="project" value="InterPro"/>
</dbReference>
<evidence type="ECO:0000256" key="1">
    <source>
        <dbReference type="ARBA" id="ARBA00022801"/>
    </source>
</evidence>
<dbReference type="Proteomes" id="UP000216840">
    <property type="component" value="Unassembled WGS sequence"/>
</dbReference>
<dbReference type="InterPro" id="IPR001375">
    <property type="entry name" value="Peptidase_S9_cat"/>
</dbReference>
<dbReference type="SUPFAM" id="SSF82171">
    <property type="entry name" value="DPP6 N-terminal domain-like"/>
    <property type="match status" value="1"/>
</dbReference>
<dbReference type="Gene3D" id="2.120.10.30">
    <property type="entry name" value="TolB, C-terminal domain"/>
    <property type="match status" value="1"/>
</dbReference>
<dbReference type="Gene3D" id="3.40.50.1820">
    <property type="entry name" value="alpha/beta hydrolase"/>
    <property type="match status" value="1"/>
</dbReference>
<dbReference type="AlphaFoldDB" id="A0A265UQA8"/>
<name>A0A265UQA8_9FLAO</name>
<keyword evidence="2" id="KW-0732">Signal</keyword>
<comment type="caution">
    <text evidence="4">The sequence shown here is derived from an EMBL/GenBank/DDBJ whole genome shotgun (WGS) entry which is preliminary data.</text>
</comment>
<evidence type="ECO:0000259" key="3">
    <source>
        <dbReference type="Pfam" id="PF00326"/>
    </source>
</evidence>
<dbReference type="OrthoDB" id="6388416at2"/>
<proteinExistence type="predicted"/>
<evidence type="ECO:0000256" key="2">
    <source>
        <dbReference type="SAM" id="SignalP"/>
    </source>
</evidence>
<organism evidence="4 5">
    <name type="scientific">Winogradskyella aurantia</name>
    <dbReference type="NCBI Taxonomy" id="1915063"/>
    <lineage>
        <taxon>Bacteria</taxon>
        <taxon>Pseudomonadati</taxon>
        <taxon>Bacteroidota</taxon>
        <taxon>Flavobacteriia</taxon>
        <taxon>Flavobacteriales</taxon>
        <taxon>Flavobacteriaceae</taxon>
        <taxon>Winogradskyella</taxon>
    </lineage>
</organism>
<keyword evidence="1" id="KW-0378">Hydrolase</keyword>
<keyword evidence="5" id="KW-1185">Reference proteome</keyword>
<dbReference type="PANTHER" id="PTHR42776:SF28">
    <property type="entry name" value="GLUTAMYL ENDOPEPTIDASE, CHLOROPLASTIC-RELATED"/>
    <property type="match status" value="1"/>
</dbReference>
<dbReference type="InterPro" id="IPR011042">
    <property type="entry name" value="6-blade_b-propeller_TolB-like"/>
</dbReference>
<evidence type="ECO:0000313" key="4">
    <source>
        <dbReference type="EMBL" id="OZV67511.1"/>
    </source>
</evidence>
<feature type="chain" id="PRO_5011972442" evidence="2">
    <location>
        <begin position="19"/>
        <end position="816"/>
    </location>
</feature>
<dbReference type="Pfam" id="PF00326">
    <property type="entry name" value="Peptidase_S9"/>
    <property type="match status" value="1"/>
</dbReference>
<dbReference type="GO" id="GO:0004252">
    <property type="term" value="F:serine-type endopeptidase activity"/>
    <property type="evidence" value="ECO:0007669"/>
    <property type="project" value="TreeGrafter"/>
</dbReference>
<dbReference type="RefSeq" id="WP_094968808.1">
    <property type="nucleotide sequence ID" value="NZ_NGJN01000006.1"/>
</dbReference>
<gene>
    <name evidence="4" type="ORF">CA834_11205</name>
</gene>
<protein>
    <submittedName>
        <fullName evidence="4">S9 family peptidase</fullName>
    </submittedName>
</protein>
<dbReference type="SUPFAM" id="SSF53474">
    <property type="entry name" value="alpha/beta-Hydrolases"/>
    <property type="match status" value="1"/>
</dbReference>
<dbReference type="EMBL" id="NGJN01000006">
    <property type="protein sequence ID" value="OZV67511.1"/>
    <property type="molecule type" value="Genomic_DNA"/>
</dbReference>
<feature type="domain" description="Peptidase S9 prolyl oligopeptidase catalytic" evidence="3">
    <location>
        <begin position="646"/>
        <end position="800"/>
    </location>
</feature>
<reference evidence="4 5" key="1">
    <citation type="submission" date="2017-05" db="EMBL/GenBank/DDBJ databases">
        <title>The draft genome sequence of Idiomarina salinarum WNB302.</title>
        <authorList>
            <person name="Sun Y."/>
            <person name="Chen B."/>
            <person name="Du Z."/>
        </authorList>
    </citation>
    <scope>NUCLEOTIDE SEQUENCE [LARGE SCALE GENOMIC DNA]</scope>
    <source>
        <strain evidence="4 5">WNB302</strain>
    </source>
</reference>
<dbReference type="ESTHER" id="9flao-a0a265uqa8">
    <property type="family name" value="Glutamyl_Peptidase_S9"/>
</dbReference>
<accession>A0A265UQA8</accession>
<feature type="signal peptide" evidence="2">
    <location>
        <begin position="1"/>
        <end position="18"/>
    </location>
</feature>